<feature type="domain" description="HTH cro/C1-type" evidence="1">
    <location>
        <begin position="15"/>
        <end position="69"/>
    </location>
</feature>
<dbReference type="PROSITE" id="PS50943">
    <property type="entry name" value="HTH_CROC1"/>
    <property type="match status" value="1"/>
</dbReference>
<dbReference type="SUPFAM" id="SSF47413">
    <property type="entry name" value="lambda repressor-like DNA-binding domains"/>
    <property type="match status" value="1"/>
</dbReference>
<reference evidence="2 3" key="1">
    <citation type="submission" date="2015-11" db="EMBL/GenBank/DDBJ databases">
        <title>Whole-Genome Sequence of Candidatus Oderbacter manganicum from the National Park Lower Oder Valley, Germany.</title>
        <authorList>
            <person name="Braun B."/>
            <person name="Liere K."/>
            <person name="Szewzyk U."/>
        </authorList>
    </citation>
    <scope>NUCLEOTIDE SEQUENCE [LARGE SCALE GENOMIC DNA]</scope>
    <source>
        <strain evidence="2 3">OTSz_A_272</strain>
    </source>
</reference>
<dbReference type="PANTHER" id="PTHR35010">
    <property type="entry name" value="BLL4672 PROTEIN-RELATED"/>
    <property type="match status" value="1"/>
</dbReference>
<dbReference type="OrthoDB" id="9785973at2"/>
<dbReference type="EMBL" id="CP013244">
    <property type="protein sequence ID" value="ANP45073.1"/>
    <property type="molecule type" value="Genomic_DNA"/>
</dbReference>
<keyword evidence="2" id="KW-0238">DNA-binding</keyword>
<dbReference type="STRING" id="1759059.ATE48_03615"/>
<gene>
    <name evidence="2" type="ORF">ATE48_03615</name>
</gene>
<accession>A0A1B1AET2</accession>
<dbReference type="InParanoid" id="A0A1B1AET2"/>
<dbReference type="CDD" id="cd00093">
    <property type="entry name" value="HTH_XRE"/>
    <property type="match status" value="1"/>
</dbReference>
<dbReference type="Gene3D" id="3.30.450.180">
    <property type="match status" value="1"/>
</dbReference>
<dbReference type="AlphaFoldDB" id="A0A1B1AET2"/>
<dbReference type="Gene3D" id="1.10.260.40">
    <property type="entry name" value="lambda repressor-like DNA-binding domains"/>
    <property type="match status" value="1"/>
</dbReference>
<organism evidence="2 3">
    <name type="scientific">Candidatus Viadribacter manganicus</name>
    <dbReference type="NCBI Taxonomy" id="1759059"/>
    <lineage>
        <taxon>Bacteria</taxon>
        <taxon>Pseudomonadati</taxon>
        <taxon>Pseudomonadota</taxon>
        <taxon>Alphaproteobacteria</taxon>
        <taxon>Hyphomonadales</taxon>
        <taxon>Hyphomonadaceae</taxon>
        <taxon>Candidatus Viadribacter</taxon>
    </lineage>
</organism>
<evidence type="ECO:0000313" key="2">
    <source>
        <dbReference type="EMBL" id="ANP45073.1"/>
    </source>
</evidence>
<keyword evidence="3" id="KW-1185">Reference proteome</keyword>
<dbReference type="InterPro" id="IPR041413">
    <property type="entry name" value="MLTR_LBD"/>
</dbReference>
<dbReference type="InterPro" id="IPR001387">
    <property type="entry name" value="Cro/C1-type_HTH"/>
</dbReference>
<dbReference type="SMART" id="SM00530">
    <property type="entry name" value="HTH_XRE"/>
    <property type="match status" value="1"/>
</dbReference>
<dbReference type="KEGG" id="cbot:ATE48_03615"/>
<evidence type="ECO:0000313" key="3">
    <source>
        <dbReference type="Proteomes" id="UP000092498"/>
    </source>
</evidence>
<sequence length="261" mass="28282">MTTLHPSTAGFGAALQHYRSARRLSQLELALACDVSAKHVSFLESGRAQPSREMVARLGAGLLLPLGARNKLLQAAGFAPIFPTSPMNSVAVEPFREILNEMIAKHAPNPAMVVDRHWTVQEANNSSRTLLDALQGDGSETNIVRLLTSGPQVATVIANLPEVLSELMSRVQLEALEAGDDQDFQELIALLERATARYPRAAATTGQPILPLVVNYGDRQLRFVTAIAHFGSSEDVNVRDLRLELLFPADAETRAAIADWG</sequence>
<dbReference type="Pfam" id="PF17765">
    <property type="entry name" value="MLTR_LBD"/>
    <property type="match status" value="1"/>
</dbReference>
<protein>
    <submittedName>
        <fullName evidence="2">DNA-binding protein</fullName>
    </submittedName>
</protein>
<dbReference type="PANTHER" id="PTHR35010:SF4">
    <property type="entry name" value="BLL5781 PROTEIN"/>
    <property type="match status" value="1"/>
</dbReference>
<dbReference type="Pfam" id="PF13560">
    <property type="entry name" value="HTH_31"/>
    <property type="match status" value="1"/>
</dbReference>
<proteinExistence type="predicted"/>
<dbReference type="Proteomes" id="UP000092498">
    <property type="component" value="Chromosome"/>
</dbReference>
<evidence type="ECO:0000259" key="1">
    <source>
        <dbReference type="PROSITE" id="PS50943"/>
    </source>
</evidence>
<name>A0A1B1AET2_9PROT</name>
<dbReference type="GO" id="GO:0003677">
    <property type="term" value="F:DNA binding"/>
    <property type="evidence" value="ECO:0007669"/>
    <property type="project" value="UniProtKB-KW"/>
</dbReference>
<dbReference type="InterPro" id="IPR010982">
    <property type="entry name" value="Lambda_DNA-bd_dom_sf"/>
</dbReference>